<sequence>MLRLVTVCFRLSSYYVEFYLFMIMFLRTFMSVINVYYKNFYNFYNFFIYLIIESFSIKNYNNNVFLLKHMLREILFYIFPITIFYFLIFFIITNIIAMIMVSGLL</sequence>
<dbReference type="Proteomes" id="UP000003163">
    <property type="component" value="Unassembled WGS sequence"/>
</dbReference>
<gene>
    <name evidence="2" type="ORF">EDEG_00208</name>
</gene>
<feature type="transmembrane region" description="Helical" evidence="1">
    <location>
        <begin position="12"/>
        <end position="37"/>
    </location>
</feature>
<feature type="transmembrane region" description="Helical" evidence="1">
    <location>
        <begin position="74"/>
        <end position="101"/>
    </location>
</feature>
<keyword evidence="3" id="KW-1185">Reference proteome</keyword>
<reference evidence="2 3" key="1">
    <citation type="submission" date="2011-08" db="EMBL/GenBank/DDBJ databases">
        <authorList>
            <person name="Liu Z.J."/>
            <person name="Shi F.L."/>
            <person name="Lu J.Q."/>
            <person name="Li M."/>
            <person name="Wang Z.L."/>
        </authorList>
    </citation>
    <scope>NUCLEOTIDE SEQUENCE [LARGE SCALE GENOMIC DNA]</scope>
    <source>
        <strain evidence="2 3">USNM 41457</strain>
    </source>
</reference>
<proteinExistence type="predicted"/>
<keyword evidence="1" id="KW-0812">Transmembrane</keyword>
<dbReference type="InParanoid" id="J8ZUM7"/>
<evidence type="ECO:0000313" key="3">
    <source>
        <dbReference type="Proteomes" id="UP000003163"/>
    </source>
</evidence>
<dbReference type="AlphaFoldDB" id="J8ZUM7"/>
<accession>J8ZUM7</accession>
<evidence type="ECO:0000256" key="1">
    <source>
        <dbReference type="SAM" id="Phobius"/>
    </source>
</evidence>
<comment type="caution">
    <text evidence="2">The sequence shown here is derived from an EMBL/GenBank/DDBJ whole genome shotgun (WGS) entry which is preliminary data.</text>
</comment>
<dbReference type="EMBL" id="AFBI03000002">
    <property type="protein sequence ID" value="EJW03383.1"/>
    <property type="molecule type" value="Genomic_DNA"/>
</dbReference>
<dbReference type="VEuPathDB" id="MicrosporidiaDB:EDEG_00208"/>
<protein>
    <submittedName>
        <fullName evidence="2">Uncharacterized protein</fullName>
    </submittedName>
</protein>
<organism evidence="2 3">
    <name type="scientific">Edhazardia aedis (strain USNM 41457)</name>
    <name type="common">Microsporidian parasite</name>
    <dbReference type="NCBI Taxonomy" id="1003232"/>
    <lineage>
        <taxon>Eukaryota</taxon>
        <taxon>Fungi</taxon>
        <taxon>Fungi incertae sedis</taxon>
        <taxon>Microsporidia</taxon>
        <taxon>Edhazardia</taxon>
    </lineage>
</organism>
<name>J8ZUM7_EDHAE</name>
<keyword evidence="1" id="KW-1133">Transmembrane helix</keyword>
<dbReference type="HOGENOM" id="CLU_2236548_0_0_1"/>
<reference evidence="3" key="2">
    <citation type="submission" date="2015-07" db="EMBL/GenBank/DDBJ databases">
        <title>Contrasting host-pathogen interactions and genome evolution in two generalist and specialist microsporidian pathogens of mosquitoes.</title>
        <authorList>
            <consortium name="The Broad Institute Genomics Platform"/>
            <consortium name="The Broad Institute Genome Sequencing Center for Infectious Disease"/>
            <person name="Cuomo C.A."/>
            <person name="Sanscrainte N.D."/>
            <person name="Goldberg J.M."/>
            <person name="Heiman D."/>
            <person name="Young S."/>
            <person name="Zeng Q."/>
            <person name="Becnel J.J."/>
            <person name="Birren B.W."/>
        </authorList>
    </citation>
    <scope>NUCLEOTIDE SEQUENCE [LARGE SCALE GENOMIC DNA]</scope>
    <source>
        <strain evidence="3">USNM 41457</strain>
    </source>
</reference>
<keyword evidence="1" id="KW-0472">Membrane</keyword>
<evidence type="ECO:0000313" key="2">
    <source>
        <dbReference type="EMBL" id="EJW03383.1"/>
    </source>
</evidence>